<accession>A0AB72Z7X2</accession>
<dbReference type="InterPro" id="IPR043148">
    <property type="entry name" value="TagF_C"/>
</dbReference>
<evidence type="ECO:0000256" key="7">
    <source>
        <dbReference type="SAM" id="Phobius"/>
    </source>
</evidence>
<dbReference type="GO" id="GO:0005886">
    <property type="term" value="C:plasma membrane"/>
    <property type="evidence" value="ECO:0007669"/>
    <property type="project" value="UniProtKB-SubCell"/>
</dbReference>
<feature type="transmembrane region" description="Helical" evidence="7">
    <location>
        <begin position="7"/>
        <end position="28"/>
    </location>
</feature>
<dbReference type="PANTHER" id="PTHR37316:SF1">
    <property type="entry name" value="TEICHOIC ACID GLYCEROL-PHOSPHATE PRIMASE"/>
    <property type="match status" value="1"/>
</dbReference>
<dbReference type="GO" id="GO:0019350">
    <property type="term" value="P:teichoic acid biosynthetic process"/>
    <property type="evidence" value="ECO:0007669"/>
    <property type="project" value="UniProtKB-KW"/>
</dbReference>
<comment type="similarity">
    <text evidence="2">Belongs to the CDP-glycerol glycerophosphotransferase family.</text>
</comment>
<proteinExistence type="inferred from homology"/>
<evidence type="ECO:0000313" key="8">
    <source>
        <dbReference type="EMBL" id="EHN61012.1"/>
    </source>
</evidence>
<keyword evidence="4" id="KW-0808">Transferase</keyword>
<dbReference type="GO" id="GO:0047355">
    <property type="term" value="F:CDP-glycerol glycerophosphotransferase activity"/>
    <property type="evidence" value="ECO:0007669"/>
    <property type="project" value="InterPro"/>
</dbReference>
<name>A0AB72Z7X2_LISIO</name>
<dbReference type="InterPro" id="IPR043149">
    <property type="entry name" value="TagF_N"/>
</dbReference>
<evidence type="ECO:0000256" key="1">
    <source>
        <dbReference type="ARBA" id="ARBA00004202"/>
    </source>
</evidence>
<dbReference type="Pfam" id="PF04464">
    <property type="entry name" value="Glyphos_transf"/>
    <property type="match status" value="1"/>
</dbReference>
<sequence>MGILKKIAIYMYMLAVKIIGFLASLLPVQQKVVFLISFEENPTAIIKQMKLANVTPKTIVFYDPRVDVSKLSLDFIKVKPKTLQQFIPLMFHLNTAKVVVTDNYFVELAGLKLRNGVNCIQVWHANGALKKFGWEDKAAQKRSDRDKKRFQEVYKRFTKVLVGSDEMASIFQKSFLLDESNMLKLGVPRTDYFFKEAQLQENYQWSYEHLHLTNRIKLLYAPTFRDNELGMAKLHLDIAEMKQALGNEYQLILKLHPSISNDLEKLDDDFVIYVDKETPIETLLPVVDILITDYSSIPFEFALLQKPMIFFTYDLTEYDNARGLSDGFLETIPGPHVFTTTELIEVIQNNTFDLEKVRLFAEKWNKYSDGFSSERFVSFLKEQLEK</sequence>
<evidence type="ECO:0000313" key="9">
    <source>
        <dbReference type="Proteomes" id="UP000003597"/>
    </source>
</evidence>
<evidence type="ECO:0000256" key="2">
    <source>
        <dbReference type="ARBA" id="ARBA00010488"/>
    </source>
</evidence>
<keyword evidence="9" id="KW-1185">Reference proteome</keyword>
<gene>
    <name evidence="8" type="ORF">HMPREF0557_01752</name>
</gene>
<dbReference type="Gene3D" id="3.40.50.11820">
    <property type="match status" value="1"/>
</dbReference>
<protein>
    <submittedName>
        <fullName evidence="8">CDP-glycerol:poly(Glycerophosphate) glycerophosphotransferase</fullName>
    </submittedName>
</protein>
<dbReference type="InterPro" id="IPR051612">
    <property type="entry name" value="Teichoic_Acid_Biosynth"/>
</dbReference>
<dbReference type="AlphaFoldDB" id="A0AB72Z7X2"/>
<dbReference type="SUPFAM" id="SSF53756">
    <property type="entry name" value="UDP-Glycosyltransferase/glycogen phosphorylase"/>
    <property type="match status" value="1"/>
</dbReference>
<evidence type="ECO:0000256" key="6">
    <source>
        <dbReference type="ARBA" id="ARBA00023136"/>
    </source>
</evidence>
<comment type="subcellular location">
    <subcellularLocation>
        <location evidence="1">Cell membrane</location>
        <topology evidence="1">Peripheral membrane protein</topology>
    </subcellularLocation>
</comment>
<reference evidence="8 9" key="1">
    <citation type="submission" date="2011-08" db="EMBL/GenBank/DDBJ databases">
        <authorList>
            <person name="Weinstock G."/>
            <person name="Sodergren E."/>
            <person name="Clifton S."/>
            <person name="Fulton L."/>
            <person name="Fulton B."/>
            <person name="Courtney L."/>
            <person name="Fronick C."/>
            <person name="Harrison M."/>
            <person name="Strong C."/>
            <person name="Farmer C."/>
            <person name="Delahaunty K."/>
            <person name="Markovic C."/>
            <person name="Hall O."/>
            <person name="Minx P."/>
            <person name="Tomlinson C."/>
            <person name="Mitreva M."/>
            <person name="Hou S."/>
            <person name="Chen J."/>
            <person name="Wollam A."/>
            <person name="Pepin K.H."/>
            <person name="Johnson M."/>
            <person name="Bhonagiri V."/>
            <person name="Zhang X."/>
            <person name="Suruliraj S."/>
            <person name="Warren W."/>
            <person name="Chinwalla A."/>
            <person name="Mardis E.R."/>
            <person name="Wilson R.K."/>
        </authorList>
    </citation>
    <scope>NUCLEOTIDE SEQUENCE [LARGE SCALE GENOMIC DNA]</scope>
    <source>
        <strain evidence="8 9">ATCC 33091</strain>
    </source>
</reference>
<dbReference type="Gene3D" id="3.40.50.12580">
    <property type="match status" value="1"/>
</dbReference>
<evidence type="ECO:0000256" key="4">
    <source>
        <dbReference type="ARBA" id="ARBA00022679"/>
    </source>
</evidence>
<evidence type="ECO:0000256" key="5">
    <source>
        <dbReference type="ARBA" id="ARBA00022944"/>
    </source>
</evidence>
<evidence type="ECO:0000256" key="3">
    <source>
        <dbReference type="ARBA" id="ARBA00022475"/>
    </source>
</evidence>
<dbReference type="EMBL" id="AGCN01000032">
    <property type="protein sequence ID" value="EHN61012.1"/>
    <property type="molecule type" value="Genomic_DNA"/>
</dbReference>
<organism evidence="8 9">
    <name type="scientific">Listeria innocua ATCC 33091</name>
    <dbReference type="NCBI Taxonomy" id="1002366"/>
    <lineage>
        <taxon>Bacteria</taxon>
        <taxon>Bacillati</taxon>
        <taxon>Bacillota</taxon>
        <taxon>Bacilli</taxon>
        <taxon>Bacillales</taxon>
        <taxon>Listeriaceae</taxon>
        <taxon>Listeria</taxon>
    </lineage>
</organism>
<keyword evidence="7" id="KW-0812">Transmembrane</keyword>
<keyword evidence="7" id="KW-1133">Transmembrane helix</keyword>
<keyword evidence="3" id="KW-1003">Cell membrane</keyword>
<keyword evidence="5" id="KW-0777">Teichoic acid biosynthesis</keyword>
<dbReference type="PANTHER" id="PTHR37316">
    <property type="entry name" value="TEICHOIC ACID GLYCEROL-PHOSPHATE PRIMASE"/>
    <property type="match status" value="1"/>
</dbReference>
<comment type="caution">
    <text evidence="8">The sequence shown here is derived from an EMBL/GenBank/DDBJ whole genome shotgun (WGS) entry which is preliminary data.</text>
</comment>
<dbReference type="Proteomes" id="UP000003597">
    <property type="component" value="Unassembled WGS sequence"/>
</dbReference>
<dbReference type="InterPro" id="IPR007554">
    <property type="entry name" value="Glycerophosphate_synth"/>
</dbReference>
<keyword evidence="6 7" id="KW-0472">Membrane</keyword>